<dbReference type="EMBL" id="JAYKXP010000218">
    <property type="protein sequence ID" value="KAK7018800.1"/>
    <property type="molecule type" value="Genomic_DNA"/>
</dbReference>
<evidence type="ECO:0000313" key="3">
    <source>
        <dbReference type="Proteomes" id="UP001383192"/>
    </source>
</evidence>
<feature type="transmembrane region" description="Helical" evidence="1">
    <location>
        <begin position="86"/>
        <end position="110"/>
    </location>
</feature>
<feature type="transmembrane region" description="Helical" evidence="1">
    <location>
        <begin position="39"/>
        <end position="59"/>
    </location>
</feature>
<keyword evidence="3" id="KW-1185">Reference proteome</keyword>
<proteinExistence type="predicted"/>
<evidence type="ECO:0000256" key="1">
    <source>
        <dbReference type="SAM" id="Phobius"/>
    </source>
</evidence>
<protein>
    <submittedName>
        <fullName evidence="2">Uncharacterized protein</fullName>
    </submittedName>
</protein>
<dbReference type="AlphaFoldDB" id="A0AAW0AZJ4"/>
<gene>
    <name evidence="2" type="ORF">VNI00_018230</name>
</gene>
<evidence type="ECO:0000313" key="2">
    <source>
        <dbReference type="EMBL" id="KAK7018800.1"/>
    </source>
</evidence>
<keyword evidence="1" id="KW-0812">Transmembrane</keyword>
<dbReference type="Proteomes" id="UP001383192">
    <property type="component" value="Unassembled WGS sequence"/>
</dbReference>
<reference evidence="2 3" key="1">
    <citation type="submission" date="2024-01" db="EMBL/GenBank/DDBJ databases">
        <title>A draft genome for a cacao thread blight-causing isolate of Paramarasmius palmivorus.</title>
        <authorList>
            <person name="Baruah I.K."/>
            <person name="Bukari Y."/>
            <person name="Amoako-Attah I."/>
            <person name="Meinhardt L.W."/>
            <person name="Bailey B.A."/>
            <person name="Cohen S.P."/>
        </authorList>
    </citation>
    <scope>NUCLEOTIDE SEQUENCE [LARGE SCALE GENOMIC DNA]</scope>
    <source>
        <strain evidence="2 3">GH-12</strain>
    </source>
</reference>
<name>A0AAW0AZJ4_9AGAR</name>
<accession>A0AAW0AZJ4</accession>
<keyword evidence="1" id="KW-1133">Transmembrane helix</keyword>
<sequence length="155" mass="18383">MQKATPWRYFRWVQTIGFGLAIKSFMVAQWDVIAKSHRWLFGLMIFIAYLSWAGSLAVWEIDIGKYYYDMVLNPTWTYEHPEKFNLLVYSQLLALAVAVEPLWAVAVLSFESRRSILSWLKNCPGEIWRSTVFIFMGRYNPWRKIKERQRTASSE</sequence>
<comment type="caution">
    <text evidence="2">The sequence shown here is derived from an EMBL/GenBank/DDBJ whole genome shotgun (WGS) entry which is preliminary data.</text>
</comment>
<organism evidence="2 3">
    <name type="scientific">Paramarasmius palmivorus</name>
    <dbReference type="NCBI Taxonomy" id="297713"/>
    <lineage>
        <taxon>Eukaryota</taxon>
        <taxon>Fungi</taxon>
        <taxon>Dikarya</taxon>
        <taxon>Basidiomycota</taxon>
        <taxon>Agaricomycotina</taxon>
        <taxon>Agaricomycetes</taxon>
        <taxon>Agaricomycetidae</taxon>
        <taxon>Agaricales</taxon>
        <taxon>Marasmiineae</taxon>
        <taxon>Marasmiaceae</taxon>
        <taxon>Paramarasmius</taxon>
    </lineage>
</organism>
<feature type="transmembrane region" description="Helical" evidence="1">
    <location>
        <begin position="12"/>
        <end position="32"/>
    </location>
</feature>
<keyword evidence="1" id="KW-0472">Membrane</keyword>